<protein>
    <submittedName>
        <fullName evidence="1">Uncharacterized protein</fullName>
    </submittedName>
</protein>
<evidence type="ECO:0000313" key="2">
    <source>
        <dbReference type="Proteomes" id="UP000296049"/>
    </source>
</evidence>
<evidence type="ECO:0000313" key="1">
    <source>
        <dbReference type="EMBL" id="EOA97794.1"/>
    </source>
</evidence>
<dbReference type="AlphaFoldDB" id="R0L8N3"/>
<organism evidence="1 2">
    <name type="scientific">Anas platyrhynchos</name>
    <name type="common">Mallard</name>
    <name type="synonym">Anas boschas</name>
    <dbReference type="NCBI Taxonomy" id="8839"/>
    <lineage>
        <taxon>Eukaryota</taxon>
        <taxon>Metazoa</taxon>
        <taxon>Chordata</taxon>
        <taxon>Craniata</taxon>
        <taxon>Vertebrata</taxon>
        <taxon>Euteleostomi</taxon>
        <taxon>Archelosauria</taxon>
        <taxon>Archosauria</taxon>
        <taxon>Dinosauria</taxon>
        <taxon>Saurischia</taxon>
        <taxon>Theropoda</taxon>
        <taxon>Coelurosauria</taxon>
        <taxon>Aves</taxon>
        <taxon>Neognathae</taxon>
        <taxon>Galloanserae</taxon>
        <taxon>Anseriformes</taxon>
        <taxon>Anatidae</taxon>
        <taxon>Anatinae</taxon>
        <taxon>Anas</taxon>
    </lineage>
</organism>
<gene>
    <name evidence="1" type="ORF">Anapl_07974</name>
</gene>
<accession>R0L8N3</accession>
<keyword evidence="2" id="KW-1185">Reference proteome</keyword>
<dbReference type="Proteomes" id="UP000296049">
    <property type="component" value="Unassembled WGS sequence"/>
</dbReference>
<proteinExistence type="predicted"/>
<name>R0L8N3_ANAPL</name>
<sequence length="762" mass="82565">MDNMEAAVSKNELRHGVKGKNQAFSGGPSMSPGAALALPTATCSCQRLVAGLRQAAVVLPARVEGWPAGEKQGRGLIPSSTAGFPAQLLGKGACTLCSTWISEKPVWHPMPGVRNLEEKQINLCMEGITKWLGNNTDGSQSPDFELSERDESVVCTSSRRDCIYSPVYQMSGSRGSMPQKGWLGSLKKCGCRGLQHQEQAGTQGRHLRRKVSAARSKLPPAALAVMLSQEEGSQRPHFPPARLLGFQLLNKAARSLRAHSSGRDPRKINGGNISATKSRFKQKPLKEGIVTACSHRGLPLRYGDGAAGARRMRGWQGQEVTVLQSQPRLAPHSLEPPQKGVRLCLWWRSTYSPASTKCGGNSQAEGLAQAAAFTEDARGNTLGCRHLPHYKKPSKGEKSMQRELSVSEATSTGDPCRVNYKEIIHFALRTNSPCLHRKVNRCTTLSSAFAADQGFLLQPLLPNSVTLAICKAQTESYAATSAARSLTAAFISLIDMLPALSTGSPASTQLTDRQLRKSGMDKAIKRQQGWSRSSLWCKNPAIPIFTMAFGWKQATPAILTPQITSMLSDCEQKHEQSGSILEEMDQLEEDFGEWGWRCVTHAWQREAIGEGVGALCRGDMRSEAARDTARPFFPSQAICHVNSGLLSVPAALTATHTALRAERPGQSMPCNGRCLSSGMLGGEKQHSSTRVTLAPPNQGFGARCDFLVAYGGKKKLKKKSASKIPSSRYPCHQEFANALLKPNILAVCGCAHMQQQPPSPRR</sequence>
<dbReference type="EMBL" id="KB743609">
    <property type="protein sequence ID" value="EOA97794.1"/>
    <property type="molecule type" value="Genomic_DNA"/>
</dbReference>
<reference evidence="2" key="1">
    <citation type="journal article" date="2013" name="Nat. Genet.">
        <title>The duck genome and transcriptome provide insight into an avian influenza virus reservoir species.</title>
        <authorList>
            <person name="Huang Y."/>
            <person name="Li Y."/>
            <person name="Burt D.W."/>
            <person name="Chen H."/>
            <person name="Zhang Y."/>
            <person name="Qian W."/>
            <person name="Kim H."/>
            <person name="Gan S."/>
            <person name="Zhao Y."/>
            <person name="Li J."/>
            <person name="Yi K."/>
            <person name="Feng H."/>
            <person name="Zhu P."/>
            <person name="Li B."/>
            <person name="Liu Q."/>
            <person name="Fairley S."/>
            <person name="Magor K.E."/>
            <person name="Du Z."/>
            <person name="Hu X."/>
            <person name="Goodman L."/>
            <person name="Tafer H."/>
            <person name="Vignal A."/>
            <person name="Lee T."/>
            <person name="Kim K.W."/>
            <person name="Sheng Z."/>
            <person name="An Y."/>
            <person name="Searle S."/>
            <person name="Herrero J."/>
            <person name="Groenen M.A."/>
            <person name="Crooijmans R.P."/>
            <person name="Faraut T."/>
            <person name="Cai Q."/>
            <person name="Webster R.G."/>
            <person name="Aldridge J.R."/>
            <person name="Warren W.C."/>
            <person name="Bartschat S."/>
            <person name="Kehr S."/>
            <person name="Marz M."/>
            <person name="Stadler P.F."/>
            <person name="Smith J."/>
            <person name="Kraus R.H."/>
            <person name="Zhao Y."/>
            <person name="Ren L."/>
            <person name="Fei J."/>
            <person name="Morisson M."/>
            <person name="Kaiser P."/>
            <person name="Griffin D.K."/>
            <person name="Rao M."/>
            <person name="Pitel F."/>
            <person name="Wang J."/>
            <person name="Li N."/>
        </authorList>
    </citation>
    <scope>NUCLEOTIDE SEQUENCE [LARGE SCALE GENOMIC DNA]</scope>
</reference>